<reference evidence="2" key="1">
    <citation type="submission" date="2020-06" db="EMBL/GenBank/DDBJ databases">
        <title>A chromosome-scale genome assembly of Talaromyces rugulosus W13939.</title>
        <authorList>
            <person name="Wang B."/>
            <person name="Guo L."/>
            <person name="Ye K."/>
            <person name="Wang L."/>
        </authorList>
    </citation>
    <scope>NUCLEOTIDE SEQUENCE [LARGE SCALE GENOMIC DNA]</scope>
    <source>
        <strain evidence="2">W13939</strain>
    </source>
</reference>
<dbReference type="GeneID" id="55996398"/>
<dbReference type="RefSeq" id="XP_035347932.1">
    <property type="nucleotide sequence ID" value="XM_035492039.1"/>
</dbReference>
<dbReference type="AlphaFoldDB" id="A0A7H8R714"/>
<dbReference type="KEGG" id="trg:TRUGW13939_08914"/>
<accession>A0A7H8R714</accession>
<sequence>MSSSAERVFRIYELTELILLELDCPVEITRAQSVGRYWRNVIQTSSALAKAWAVEKHASHTAPLRLVYTIESTKEYLLMGDVMVIIEQIGRWREGRETLTYSLDRRNLMSLRVDESNFQPQDFDSMSQIIPDDDVAIKVLVNDAQGRLGPAFSLQRYYLDTNLGKIAKGFAHKIFLKKENI</sequence>
<dbReference type="Proteomes" id="UP000509510">
    <property type="component" value="Chromosome V"/>
</dbReference>
<evidence type="ECO:0008006" key="3">
    <source>
        <dbReference type="Google" id="ProtNLM"/>
    </source>
</evidence>
<name>A0A7H8R714_TALRU</name>
<keyword evidence="2" id="KW-1185">Reference proteome</keyword>
<evidence type="ECO:0000313" key="2">
    <source>
        <dbReference type="Proteomes" id="UP000509510"/>
    </source>
</evidence>
<protein>
    <recommendedName>
        <fullName evidence="3">F-box domain-containing protein</fullName>
    </recommendedName>
</protein>
<proteinExistence type="predicted"/>
<dbReference type="EMBL" id="CP055902">
    <property type="protein sequence ID" value="QKX61758.1"/>
    <property type="molecule type" value="Genomic_DNA"/>
</dbReference>
<gene>
    <name evidence="1" type="ORF">TRUGW13939_08914</name>
</gene>
<organism evidence="1 2">
    <name type="scientific">Talaromyces rugulosus</name>
    <name type="common">Penicillium rugulosum</name>
    <dbReference type="NCBI Taxonomy" id="121627"/>
    <lineage>
        <taxon>Eukaryota</taxon>
        <taxon>Fungi</taxon>
        <taxon>Dikarya</taxon>
        <taxon>Ascomycota</taxon>
        <taxon>Pezizomycotina</taxon>
        <taxon>Eurotiomycetes</taxon>
        <taxon>Eurotiomycetidae</taxon>
        <taxon>Eurotiales</taxon>
        <taxon>Trichocomaceae</taxon>
        <taxon>Talaromyces</taxon>
        <taxon>Talaromyces sect. Islandici</taxon>
    </lineage>
</organism>
<evidence type="ECO:0000313" key="1">
    <source>
        <dbReference type="EMBL" id="QKX61758.1"/>
    </source>
</evidence>